<organism evidence="1 2">
    <name type="scientific">Gossypium tomentosum</name>
    <name type="common">Hawaiian cotton</name>
    <name type="synonym">Gossypium sandvicense</name>
    <dbReference type="NCBI Taxonomy" id="34277"/>
    <lineage>
        <taxon>Eukaryota</taxon>
        <taxon>Viridiplantae</taxon>
        <taxon>Streptophyta</taxon>
        <taxon>Embryophyta</taxon>
        <taxon>Tracheophyta</taxon>
        <taxon>Spermatophyta</taxon>
        <taxon>Magnoliopsida</taxon>
        <taxon>eudicotyledons</taxon>
        <taxon>Gunneridae</taxon>
        <taxon>Pentapetalae</taxon>
        <taxon>rosids</taxon>
        <taxon>malvids</taxon>
        <taxon>Malvales</taxon>
        <taxon>Malvaceae</taxon>
        <taxon>Malvoideae</taxon>
        <taxon>Gossypium</taxon>
    </lineage>
</organism>
<gene>
    <name evidence="1" type="ORF">ES332_A13G251200v1</name>
</gene>
<reference evidence="1 2" key="1">
    <citation type="submission" date="2019-07" db="EMBL/GenBank/DDBJ databases">
        <title>WGS assembly of Gossypium tomentosum.</title>
        <authorList>
            <person name="Chen Z.J."/>
            <person name="Sreedasyam A."/>
            <person name="Ando A."/>
            <person name="Song Q."/>
            <person name="De L."/>
            <person name="Hulse-Kemp A."/>
            <person name="Ding M."/>
            <person name="Ye W."/>
            <person name="Kirkbride R."/>
            <person name="Jenkins J."/>
            <person name="Plott C."/>
            <person name="Lovell J."/>
            <person name="Lin Y.-M."/>
            <person name="Vaughn R."/>
            <person name="Liu B."/>
            <person name="Li W."/>
            <person name="Simpson S."/>
            <person name="Scheffler B."/>
            <person name="Saski C."/>
            <person name="Grover C."/>
            <person name="Hu G."/>
            <person name="Conover J."/>
            <person name="Carlson J."/>
            <person name="Shu S."/>
            <person name="Boston L."/>
            <person name="Williams M."/>
            <person name="Peterson D."/>
            <person name="Mcgee K."/>
            <person name="Jones D."/>
            <person name="Wendel J."/>
            <person name="Stelly D."/>
            <person name="Grimwood J."/>
            <person name="Schmutz J."/>
        </authorList>
    </citation>
    <scope>NUCLEOTIDE SEQUENCE [LARGE SCALE GENOMIC DNA]</scope>
    <source>
        <strain evidence="1">7179.01</strain>
    </source>
</reference>
<evidence type="ECO:0000313" key="2">
    <source>
        <dbReference type="Proteomes" id="UP000322667"/>
    </source>
</evidence>
<protein>
    <submittedName>
        <fullName evidence="1">Uncharacterized protein</fullName>
    </submittedName>
</protein>
<proteinExistence type="predicted"/>
<dbReference type="AlphaFoldDB" id="A0A5D2MPH7"/>
<sequence>MLIAANLQLSHPPSKPEFPFSSIARTHIPIPTLNLSGFRPNGFLLCSLSSDHPTTATGGQLHHKTNTNSTDPQPQIHTCTWNWKGYSIRYQCSGSSGLGFSTWFWSKQVYIIEFFFSLANK</sequence>
<keyword evidence="2" id="KW-1185">Reference proteome</keyword>
<dbReference type="EMBL" id="CM017622">
    <property type="protein sequence ID" value="TYH93400.1"/>
    <property type="molecule type" value="Genomic_DNA"/>
</dbReference>
<dbReference type="Proteomes" id="UP000322667">
    <property type="component" value="Chromosome A13"/>
</dbReference>
<accession>A0A5D2MPH7</accession>
<name>A0A5D2MPH7_GOSTO</name>
<evidence type="ECO:0000313" key="1">
    <source>
        <dbReference type="EMBL" id="TYH93400.1"/>
    </source>
</evidence>